<comment type="caution">
    <text evidence="4">The sequence shown here is derived from an EMBL/GenBank/DDBJ whole genome shotgun (WGS) entry which is preliminary data.</text>
</comment>
<protein>
    <recommendedName>
        <fullName evidence="3">Inosine/uridine-preferring nucleoside hydrolase domain-containing protein</fullName>
    </recommendedName>
</protein>
<evidence type="ECO:0000313" key="4">
    <source>
        <dbReference type="EMBL" id="KAL3119891.1"/>
    </source>
</evidence>
<sequence>MSKFSFKFVSVGFIFVVCLVNRLCGVPPKGSKSAGSSSSSGRKNLVVITDMEPDDRIALEMIHSQLAERILAIGTTVLNAERKAALVRDALEGTELEGVKVFVGSGGRKREYPLIKSTRAALTYGDKEGKGILDEATLNSLKNKLLGKEKGIDFLVLAPPTDLTAVLIKNGQLAGSIGKIHLMGGWNAPKEGSNVCRSSYNVNMDAQATAQLLEMANKEKVAVVLYSSHVLARDLGLSINGNNFPNLIKMITESKAPGIEKFRKAGESWDTHLVQCYEKLKNVVGPHIGRQFTPADPMTVMGYLWETNSKANAGDKQLIKKYEKVIILSIGNRSDEGYEVKVEEGYEVKVEKIGKGITMASEIDKKIFESEMKRIIGEINDEFEGKGKSERKRHKGN</sequence>
<dbReference type="Pfam" id="PF01156">
    <property type="entry name" value="IU_nuc_hydro"/>
    <property type="match status" value="1"/>
</dbReference>
<feature type="signal peptide" evidence="2">
    <location>
        <begin position="1"/>
        <end position="25"/>
    </location>
</feature>
<evidence type="ECO:0000259" key="3">
    <source>
        <dbReference type="Pfam" id="PF01156"/>
    </source>
</evidence>
<evidence type="ECO:0000256" key="2">
    <source>
        <dbReference type="SAM" id="SignalP"/>
    </source>
</evidence>
<gene>
    <name evidence="4" type="ORF">niasHT_007019</name>
</gene>
<evidence type="ECO:0000313" key="5">
    <source>
        <dbReference type="Proteomes" id="UP001620626"/>
    </source>
</evidence>
<dbReference type="GO" id="GO:0016799">
    <property type="term" value="F:hydrolase activity, hydrolyzing N-glycosyl compounds"/>
    <property type="evidence" value="ECO:0007669"/>
    <property type="project" value="UniProtKB-ARBA"/>
</dbReference>
<feature type="chain" id="PRO_5044865195" description="Inosine/uridine-preferring nucleoside hydrolase domain-containing protein" evidence="2">
    <location>
        <begin position="26"/>
        <end position="397"/>
    </location>
</feature>
<dbReference type="Gene3D" id="3.90.245.10">
    <property type="entry name" value="Ribonucleoside hydrolase-like"/>
    <property type="match status" value="1"/>
</dbReference>
<dbReference type="InterPro" id="IPR036452">
    <property type="entry name" value="Ribo_hydro-like"/>
</dbReference>
<organism evidence="4 5">
    <name type="scientific">Heterodera trifolii</name>
    <dbReference type="NCBI Taxonomy" id="157864"/>
    <lineage>
        <taxon>Eukaryota</taxon>
        <taxon>Metazoa</taxon>
        <taxon>Ecdysozoa</taxon>
        <taxon>Nematoda</taxon>
        <taxon>Chromadorea</taxon>
        <taxon>Rhabditida</taxon>
        <taxon>Tylenchina</taxon>
        <taxon>Tylenchomorpha</taxon>
        <taxon>Tylenchoidea</taxon>
        <taxon>Heteroderidae</taxon>
        <taxon>Heteroderinae</taxon>
        <taxon>Heterodera</taxon>
    </lineage>
</organism>
<reference evidence="4 5" key="1">
    <citation type="submission" date="2024-10" db="EMBL/GenBank/DDBJ databases">
        <authorList>
            <person name="Kim D."/>
        </authorList>
    </citation>
    <scope>NUCLEOTIDE SEQUENCE [LARGE SCALE GENOMIC DNA]</scope>
    <source>
        <strain evidence="4">BH-2024</strain>
    </source>
</reference>
<accession>A0ABD2LXL9</accession>
<evidence type="ECO:0000256" key="1">
    <source>
        <dbReference type="ARBA" id="ARBA00009176"/>
    </source>
</evidence>
<dbReference type="EMBL" id="JBICBT010000228">
    <property type="protein sequence ID" value="KAL3119891.1"/>
    <property type="molecule type" value="Genomic_DNA"/>
</dbReference>
<dbReference type="InterPro" id="IPR001910">
    <property type="entry name" value="Inosine/uridine_hydrolase_dom"/>
</dbReference>
<keyword evidence="5" id="KW-1185">Reference proteome</keyword>
<name>A0ABD2LXL9_9BILA</name>
<comment type="similarity">
    <text evidence="1">Belongs to the IUNH family.</text>
</comment>
<dbReference type="Proteomes" id="UP001620626">
    <property type="component" value="Unassembled WGS sequence"/>
</dbReference>
<dbReference type="AlphaFoldDB" id="A0ABD2LXL9"/>
<feature type="domain" description="Inosine/uridine-preferring nucleoside hydrolase" evidence="3">
    <location>
        <begin position="49"/>
        <end position="341"/>
    </location>
</feature>
<dbReference type="SUPFAM" id="SSF53590">
    <property type="entry name" value="Nucleoside hydrolase"/>
    <property type="match status" value="1"/>
</dbReference>
<keyword evidence="2" id="KW-0732">Signal</keyword>
<proteinExistence type="inferred from homology"/>